<feature type="region of interest" description="Disordered" evidence="1">
    <location>
        <begin position="277"/>
        <end position="338"/>
    </location>
</feature>
<dbReference type="Proteomes" id="UP001189429">
    <property type="component" value="Unassembled WGS sequence"/>
</dbReference>
<evidence type="ECO:0000313" key="2">
    <source>
        <dbReference type="EMBL" id="CAK0830428.1"/>
    </source>
</evidence>
<feature type="non-terminal residue" evidence="2">
    <location>
        <position position="1"/>
    </location>
</feature>
<keyword evidence="3" id="KW-1185">Reference proteome</keyword>
<protein>
    <submittedName>
        <fullName evidence="2">Uncharacterized protein</fullName>
    </submittedName>
</protein>
<proteinExistence type="predicted"/>
<feature type="non-terminal residue" evidence="2">
    <location>
        <position position="418"/>
    </location>
</feature>
<name>A0ABN9SEM2_9DINO</name>
<gene>
    <name evidence="2" type="ORF">PCOR1329_LOCUS29077</name>
</gene>
<feature type="compositionally biased region" description="Basic and acidic residues" evidence="1">
    <location>
        <begin position="402"/>
        <end position="418"/>
    </location>
</feature>
<feature type="compositionally biased region" description="Basic and acidic residues" evidence="1">
    <location>
        <begin position="277"/>
        <end position="297"/>
    </location>
</feature>
<evidence type="ECO:0000313" key="3">
    <source>
        <dbReference type="Proteomes" id="UP001189429"/>
    </source>
</evidence>
<feature type="compositionally biased region" description="Basic and acidic residues" evidence="1">
    <location>
        <begin position="361"/>
        <end position="381"/>
    </location>
</feature>
<sequence length="418" mass="42347">AIEAAGRGCDAEIAAASSPAAAAAAGAAAAAVADAAAAPAGAAAAAASQPLAGAGDAAGSPLSARESGLGAPDLENIWDAAGPPAEDSMLATTGRALPTAGALSTFAGLTANGSINDDAAGLEVGAETIDGAEGINDCEMEEMEEVTEETAEEVAEETVEEMSEDISEGAVEDGPLPRAPENELSAQDNPEPHTDTDAQHKTVANASGADEKAFEVEGEIAVEAAGGGDVAAEQEVAEVGMDFDGTEGDEKVVEETFEEVFGEAEVKEEVAREVFEEVHEEAEVRKDELTDSARSDRTLYPASPPRALEGDPDAQGPANPRQPPRSTNADASGADGNAFKVGSDVAAAAMDGGDFSVEVEETAREAEEAKEQEAAEVRRNVEGTQGGYGQEAGVNDVGRNGSAREKGDVTHEERVLLT</sequence>
<reference evidence="2" key="1">
    <citation type="submission" date="2023-10" db="EMBL/GenBank/DDBJ databases">
        <authorList>
            <person name="Chen Y."/>
            <person name="Shah S."/>
            <person name="Dougan E. K."/>
            <person name="Thang M."/>
            <person name="Chan C."/>
        </authorList>
    </citation>
    <scope>NUCLEOTIDE SEQUENCE [LARGE SCALE GENOMIC DNA]</scope>
</reference>
<feature type="region of interest" description="Disordered" evidence="1">
    <location>
        <begin position="160"/>
        <end position="198"/>
    </location>
</feature>
<accession>A0ABN9SEM2</accession>
<feature type="region of interest" description="Disordered" evidence="1">
    <location>
        <begin position="360"/>
        <end position="418"/>
    </location>
</feature>
<organism evidence="2 3">
    <name type="scientific">Prorocentrum cordatum</name>
    <dbReference type="NCBI Taxonomy" id="2364126"/>
    <lineage>
        <taxon>Eukaryota</taxon>
        <taxon>Sar</taxon>
        <taxon>Alveolata</taxon>
        <taxon>Dinophyceae</taxon>
        <taxon>Prorocentrales</taxon>
        <taxon>Prorocentraceae</taxon>
        <taxon>Prorocentrum</taxon>
    </lineage>
</organism>
<evidence type="ECO:0000256" key="1">
    <source>
        <dbReference type="SAM" id="MobiDB-lite"/>
    </source>
</evidence>
<feature type="compositionally biased region" description="Acidic residues" evidence="1">
    <location>
        <begin position="160"/>
        <end position="171"/>
    </location>
</feature>
<comment type="caution">
    <text evidence="2">The sequence shown here is derived from an EMBL/GenBank/DDBJ whole genome shotgun (WGS) entry which is preliminary data.</text>
</comment>
<dbReference type="EMBL" id="CAUYUJ010010880">
    <property type="protein sequence ID" value="CAK0830428.1"/>
    <property type="molecule type" value="Genomic_DNA"/>
</dbReference>